<comment type="caution">
    <text evidence="3">The sequence shown here is derived from an EMBL/GenBank/DDBJ whole genome shotgun (WGS) entry which is preliminary data.</text>
</comment>
<dbReference type="GO" id="GO:0006508">
    <property type="term" value="P:proteolysis"/>
    <property type="evidence" value="ECO:0007669"/>
    <property type="project" value="UniProtKB-KW"/>
</dbReference>
<feature type="compositionally biased region" description="Polar residues" evidence="1">
    <location>
        <begin position="48"/>
        <end position="63"/>
    </location>
</feature>
<sequence length="407" mass="45736">MWMRRPPRVMQLAAIPAEPENPSSEGAIPKALEDAIIRLMQSTRMQVAPGTTSSAPRYASTTPVPRHTTVDIAPQEPTDVAMESVSSHSSHGAGVARVRVSAFSELKEFNGKDANEEKARAWFNRLKSASRRDRKTGDEVYALFGDRMSGYWGKCVSMASRYYHASKHVDETPKIRYSDETPEEKREYVDLFINTLRAHEQELASRLTLIEVPEHVHVGEKASRATTWFSLPEEDLLRLKPFPPVGTDANTDAGQSRPCSPDDDDQICYQDRDDEERAKMFVTGYAPQQENARRDFGMGGMVHDRSNKIATTPVLKHFDTDKQPVVIVYARDWAVSAVLSQDHDGIYLPVNFTSRTLKPNELQYSIAEKEILALLRVLNECDNVVERDGKILEKAQSGLPLCPGHRL</sequence>
<dbReference type="InterPro" id="IPR043502">
    <property type="entry name" value="DNA/RNA_pol_sf"/>
</dbReference>
<dbReference type="GO" id="GO:0008233">
    <property type="term" value="F:peptidase activity"/>
    <property type="evidence" value="ECO:0007669"/>
    <property type="project" value="UniProtKB-KW"/>
</dbReference>
<evidence type="ECO:0000259" key="2">
    <source>
        <dbReference type="Pfam" id="PF17919"/>
    </source>
</evidence>
<accession>A0A225W410</accession>
<organism evidence="3 4">
    <name type="scientific">Phytophthora megakarya</name>
    <dbReference type="NCBI Taxonomy" id="4795"/>
    <lineage>
        <taxon>Eukaryota</taxon>
        <taxon>Sar</taxon>
        <taxon>Stramenopiles</taxon>
        <taxon>Oomycota</taxon>
        <taxon>Peronosporomycetes</taxon>
        <taxon>Peronosporales</taxon>
        <taxon>Peronosporaceae</taxon>
        <taxon>Phytophthora</taxon>
    </lineage>
</organism>
<dbReference type="PANTHER" id="PTHR33064">
    <property type="entry name" value="POL PROTEIN"/>
    <property type="match status" value="1"/>
</dbReference>
<keyword evidence="4" id="KW-1185">Reference proteome</keyword>
<feature type="domain" description="Reverse transcriptase/retrotransposon-derived protein RNase H-like" evidence="2">
    <location>
        <begin position="307"/>
        <end position="386"/>
    </location>
</feature>
<keyword evidence="3" id="KW-0645">Protease</keyword>
<evidence type="ECO:0000313" key="3">
    <source>
        <dbReference type="EMBL" id="OWZ12305.1"/>
    </source>
</evidence>
<name>A0A225W410_9STRA</name>
<gene>
    <name evidence="3" type="ORF">PHMEG_00014558</name>
</gene>
<protein>
    <submittedName>
        <fullName evidence="3">Eukaryotic/viral aspartic protease</fullName>
    </submittedName>
</protein>
<feature type="compositionally biased region" description="Polar residues" evidence="1">
    <location>
        <begin position="248"/>
        <end position="258"/>
    </location>
</feature>
<dbReference type="PANTHER" id="PTHR33064:SF37">
    <property type="entry name" value="RIBONUCLEASE H"/>
    <property type="match status" value="1"/>
</dbReference>
<dbReference type="AlphaFoldDB" id="A0A225W410"/>
<reference evidence="4" key="1">
    <citation type="submission" date="2017-03" db="EMBL/GenBank/DDBJ databases">
        <title>Phytopthora megakarya and P. palmivora, two closely related causual agents of cacao black pod achieved similar genome size and gene model numbers by different mechanisms.</title>
        <authorList>
            <person name="Ali S."/>
            <person name="Shao J."/>
            <person name="Larry D.J."/>
            <person name="Kronmiller B."/>
            <person name="Shen D."/>
            <person name="Strem M.D."/>
            <person name="Melnick R.L."/>
            <person name="Guiltinan M.J."/>
            <person name="Tyler B.M."/>
            <person name="Meinhardt L.W."/>
            <person name="Bailey B.A."/>
        </authorList>
    </citation>
    <scope>NUCLEOTIDE SEQUENCE [LARGE SCALE GENOMIC DNA]</scope>
    <source>
        <strain evidence="4">zdho120</strain>
    </source>
</reference>
<keyword evidence="3" id="KW-0378">Hydrolase</keyword>
<evidence type="ECO:0000313" key="4">
    <source>
        <dbReference type="Proteomes" id="UP000198211"/>
    </source>
</evidence>
<evidence type="ECO:0000256" key="1">
    <source>
        <dbReference type="SAM" id="MobiDB-lite"/>
    </source>
</evidence>
<feature type="region of interest" description="Disordered" evidence="1">
    <location>
        <begin position="240"/>
        <end position="264"/>
    </location>
</feature>
<dbReference type="Proteomes" id="UP000198211">
    <property type="component" value="Unassembled WGS sequence"/>
</dbReference>
<feature type="region of interest" description="Disordered" evidence="1">
    <location>
        <begin position="48"/>
        <end position="70"/>
    </location>
</feature>
<dbReference type="EMBL" id="NBNE01001886">
    <property type="protein sequence ID" value="OWZ12305.1"/>
    <property type="molecule type" value="Genomic_DNA"/>
</dbReference>
<dbReference type="SUPFAM" id="SSF56672">
    <property type="entry name" value="DNA/RNA polymerases"/>
    <property type="match status" value="1"/>
</dbReference>
<dbReference type="Pfam" id="PF17919">
    <property type="entry name" value="RT_RNaseH_2"/>
    <property type="match status" value="1"/>
</dbReference>
<dbReference type="InterPro" id="IPR041577">
    <property type="entry name" value="RT_RNaseH_2"/>
</dbReference>
<proteinExistence type="predicted"/>
<dbReference type="InterPro" id="IPR051320">
    <property type="entry name" value="Viral_Replic_Matur_Polypro"/>
</dbReference>